<dbReference type="SUPFAM" id="SSF52540">
    <property type="entry name" value="P-loop containing nucleoside triphosphate hydrolases"/>
    <property type="match status" value="1"/>
</dbReference>
<proteinExistence type="predicted"/>
<dbReference type="GO" id="GO:0003677">
    <property type="term" value="F:DNA binding"/>
    <property type="evidence" value="ECO:0007669"/>
    <property type="project" value="InterPro"/>
</dbReference>
<keyword evidence="3" id="KW-0235">DNA replication</keyword>
<dbReference type="GO" id="GO:0006261">
    <property type="term" value="P:DNA-templated DNA replication"/>
    <property type="evidence" value="ECO:0007669"/>
    <property type="project" value="TreeGrafter"/>
</dbReference>
<dbReference type="NCBIfam" id="TIGR01128">
    <property type="entry name" value="holA"/>
    <property type="match status" value="1"/>
</dbReference>
<dbReference type="Proteomes" id="UP000748308">
    <property type="component" value="Unassembled WGS sequence"/>
</dbReference>
<sequence length="360" mass="39119">MAQGRSLSLRDLEGRLKRQGASGAYAFCGPEGFLKQEALQALLRALLGDERAATGARYALATFRLGEHEADEILSAAMQTGLFGAERVVWVDGLERAGRLRPKEREAWIRALGRETANPLILCSPETAFELRKRTKIHAEILARTTVVDFARLEAPAAAAWLTRQAERFGVRLSAPAARRIVGHLGPDLMTLAQEVEKLSLLHGPGDLGVEDLRAMARSGLIGGSWECVEAALQGKHVEALQRLQSVRREESAFSFNWKLSYAAANRLAEPGGAPARGFGAWTAGGRGGGRSPLPPRAKNLLGRMLDECYEWERRMKSGRWPGAHDYTALEAVLVAHAARARGDRAGMESDEGARHGASD</sequence>
<evidence type="ECO:0000313" key="6">
    <source>
        <dbReference type="Proteomes" id="UP000748308"/>
    </source>
</evidence>
<evidence type="ECO:0000256" key="2">
    <source>
        <dbReference type="ARBA" id="ARBA00022695"/>
    </source>
</evidence>
<keyword evidence="4" id="KW-0239">DNA-directed DNA polymerase</keyword>
<dbReference type="InterPro" id="IPR027417">
    <property type="entry name" value="P-loop_NTPase"/>
</dbReference>
<dbReference type="PANTHER" id="PTHR34388:SF1">
    <property type="entry name" value="DNA POLYMERASE III SUBUNIT DELTA"/>
    <property type="match status" value="1"/>
</dbReference>
<dbReference type="AlphaFoldDB" id="A0A937XAQ6"/>
<dbReference type="GO" id="GO:0003887">
    <property type="term" value="F:DNA-directed DNA polymerase activity"/>
    <property type="evidence" value="ECO:0007669"/>
    <property type="project" value="UniProtKB-KW"/>
</dbReference>
<dbReference type="GO" id="GO:0009360">
    <property type="term" value="C:DNA polymerase III complex"/>
    <property type="evidence" value="ECO:0007669"/>
    <property type="project" value="TreeGrafter"/>
</dbReference>
<organism evidence="5 6">
    <name type="scientific">Eiseniibacteriota bacterium</name>
    <dbReference type="NCBI Taxonomy" id="2212470"/>
    <lineage>
        <taxon>Bacteria</taxon>
        <taxon>Candidatus Eiseniibacteriota</taxon>
    </lineage>
</organism>
<protein>
    <recommendedName>
        <fullName evidence="7">DNA polymerase III subunit delta</fullName>
    </recommendedName>
</protein>
<evidence type="ECO:0000256" key="1">
    <source>
        <dbReference type="ARBA" id="ARBA00022679"/>
    </source>
</evidence>
<evidence type="ECO:0000256" key="3">
    <source>
        <dbReference type="ARBA" id="ARBA00022705"/>
    </source>
</evidence>
<dbReference type="Gene3D" id="1.10.8.60">
    <property type="match status" value="1"/>
</dbReference>
<keyword evidence="1" id="KW-0808">Transferase</keyword>
<evidence type="ECO:0008006" key="7">
    <source>
        <dbReference type="Google" id="ProtNLM"/>
    </source>
</evidence>
<dbReference type="PANTHER" id="PTHR34388">
    <property type="entry name" value="DNA POLYMERASE III SUBUNIT DELTA"/>
    <property type="match status" value="1"/>
</dbReference>
<accession>A0A937XAQ6</accession>
<dbReference type="Gene3D" id="3.40.50.300">
    <property type="entry name" value="P-loop containing nucleotide triphosphate hydrolases"/>
    <property type="match status" value="1"/>
</dbReference>
<name>A0A937XAQ6_UNCEI</name>
<evidence type="ECO:0000313" key="5">
    <source>
        <dbReference type="EMBL" id="MBM3318620.1"/>
    </source>
</evidence>
<keyword evidence="2" id="KW-0548">Nucleotidyltransferase</keyword>
<reference evidence="5" key="1">
    <citation type="submission" date="2019-03" db="EMBL/GenBank/DDBJ databases">
        <title>Lake Tanganyika Metagenome-Assembled Genomes (MAGs).</title>
        <authorList>
            <person name="Tran P."/>
        </authorList>
    </citation>
    <scope>NUCLEOTIDE SEQUENCE</scope>
    <source>
        <strain evidence="5">M_DeepCast_400m_m2_100</strain>
    </source>
</reference>
<gene>
    <name evidence="5" type="ORF">FJY75_12285</name>
</gene>
<evidence type="ECO:0000256" key="4">
    <source>
        <dbReference type="ARBA" id="ARBA00022932"/>
    </source>
</evidence>
<dbReference type="EMBL" id="VGIY01000420">
    <property type="protein sequence ID" value="MBM3318620.1"/>
    <property type="molecule type" value="Genomic_DNA"/>
</dbReference>
<comment type="caution">
    <text evidence="5">The sequence shown here is derived from an EMBL/GenBank/DDBJ whole genome shotgun (WGS) entry which is preliminary data.</text>
</comment>
<dbReference type="InterPro" id="IPR005790">
    <property type="entry name" value="DNA_polIII_delta"/>
</dbReference>